<dbReference type="Proteomes" id="UP001202831">
    <property type="component" value="Unassembled WGS sequence"/>
</dbReference>
<comment type="subcellular location">
    <subcellularLocation>
        <location evidence="1">Cell membrane</location>
        <topology evidence="1">Multi-pass membrane protein</topology>
    </subcellularLocation>
</comment>
<protein>
    <submittedName>
        <fullName evidence="10">FUSC family protein</fullName>
    </submittedName>
</protein>
<proteinExistence type="inferred from homology"/>
<feature type="transmembrane region" description="Helical" evidence="7">
    <location>
        <begin position="150"/>
        <end position="172"/>
    </location>
</feature>
<organism evidence="10 11">
    <name type="scientific">Shewanella corallii</name>
    <dbReference type="NCBI Taxonomy" id="560080"/>
    <lineage>
        <taxon>Bacteria</taxon>
        <taxon>Pseudomonadati</taxon>
        <taxon>Pseudomonadota</taxon>
        <taxon>Gammaproteobacteria</taxon>
        <taxon>Alteromonadales</taxon>
        <taxon>Shewanellaceae</taxon>
        <taxon>Shewanella</taxon>
    </lineage>
</organism>
<evidence type="ECO:0000256" key="1">
    <source>
        <dbReference type="ARBA" id="ARBA00004651"/>
    </source>
</evidence>
<keyword evidence="3 7" id="KW-0812">Transmembrane</keyword>
<comment type="similarity">
    <text evidence="6">Belongs to the YccS/YhfK family.</text>
</comment>
<evidence type="ECO:0000256" key="2">
    <source>
        <dbReference type="ARBA" id="ARBA00022475"/>
    </source>
</evidence>
<evidence type="ECO:0000313" key="11">
    <source>
        <dbReference type="Proteomes" id="UP001202831"/>
    </source>
</evidence>
<keyword evidence="2" id="KW-1003">Cell membrane</keyword>
<dbReference type="InterPro" id="IPR032692">
    <property type="entry name" value="YccS_N"/>
</dbReference>
<dbReference type="RefSeq" id="WP_249250506.1">
    <property type="nucleotide sequence ID" value="NZ_JAKIKT010000009.1"/>
</dbReference>
<dbReference type="InterPro" id="IPR049453">
    <property type="entry name" value="Memb_transporter_dom"/>
</dbReference>
<dbReference type="PANTHER" id="PTHR30509:SF8">
    <property type="entry name" value="INNER MEMBRANE PROTEIN YCCS"/>
    <property type="match status" value="1"/>
</dbReference>
<keyword evidence="4 7" id="KW-1133">Transmembrane helix</keyword>
<feature type="transmembrane region" description="Helical" evidence="7">
    <location>
        <begin position="399"/>
        <end position="420"/>
    </location>
</feature>
<feature type="transmembrane region" description="Helical" evidence="7">
    <location>
        <begin position="462"/>
        <end position="479"/>
    </location>
</feature>
<evidence type="ECO:0000256" key="3">
    <source>
        <dbReference type="ARBA" id="ARBA00022692"/>
    </source>
</evidence>
<dbReference type="Pfam" id="PF13515">
    <property type="entry name" value="FUSC_2"/>
    <property type="match status" value="1"/>
</dbReference>
<feature type="transmembrane region" description="Helical" evidence="7">
    <location>
        <begin position="485"/>
        <end position="503"/>
    </location>
</feature>
<evidence type="ECO:0000256" key="6">
    <source>
        <dbReference type="ARBA" id="ARBA00043993"/>
    </source>
</evidence>
<sequence>MSQAATSLASNLNKMLKNFQPTLRNLLNLRANIAALSYLSCALPLFFLGHYTTGFALSLGSIACHLGDSASVTRHRLFDFLLCFILFPIHCYLSVVLFPTPWLYGLYLAGSSFVLLMLSVYSPRLGAVGFATVLAGIYTMLIYQPGLEDWHLPLALTAGAIWYAMWQCFALWRWPGREDRDLQHELYQELAQKLISHTRPLLPGSYRETFVVTAKLRALYAGKYNSLQQKVQQRLTAGEQSQELGWLLGSINTADKIAELTRLLHFTPGAAYQSQHQFWLEQIHALSGDLAQRLRTAKPKAANLSLPMERFDALRQMPAREGMEPGPEFRHEYLQTLAVIDKLELINIALTQLESGYPVPANSHTDSKSLQLSSASVLWQKFSSQLTLKSNHFRHAVRAVISLTLGWAVVTALHLEFGFWTLMTSLLVLKPNLALTWPRLLQRLTGTIGGLAIVALMQHWQIGEPLLVATFTLAAIGFFHTANRFYGFGVFCVTLFVFCGFALSGHGDGILLPRLENTLLGVALPVLCVLFIAPEWQKRAFPNQLLSTVSGYLTYLKSMQLYLGHPDQTNQSQPDDSKELEESFKQCVRNDTNLFDHWLGYLAEPRPKSSVAEVILLCCHGSNIILRLFTLLNWQAQKLAADDLITRELAETIAVFDNWHKRLLKDANSPYFFEVMRQHQNDIRARLLEIEQQGEQLDTVNILRLLRTEVEALM</sequence>
<evidence type="ECO:0000313" key="10">
    <source>
        <dbReference type="EMBL" id="MCL2915941.1"/>
    </source>
</evidence>
<comment type="caution">
    <text evidence="10">The sequence shown here is derived from an EMBL/GenBank/DDBJ whole genome shotgun (WGS) entry which is preliminary data.</text>
</comment>
<feature type="domain" description="Integral membrane protein YccS N-terminal" evidence="8">
    <location>
        <begin position="83"/>
        <end position="199"/>
    </location>
</feature>
<feature type="transmembrane region" description="Helical" evidence="7">
    <location>
        <begin position="125"/>
        <end position="144"/>
    </location>
</feature>
<dbReference type="EMBL" id="JAKIKT010000009">
    <property type="protein sequence ID" value="MCL2915941.1"/>
    <property type="molecule type" value="Genomic_DNA"/>
</dbReference>
<name>A0ABT0NBU5_9GAMM</name>
<feature type="transmembrane region" description="Helical" evidence="7">
    <location>
        <begin position="33"/>
        <end position="57"/>
    </location>
</feature>
<dbReference type="PANTHER" id="PTHR30509">
    <property type="entry name" value="P-HYDROXYBENZOIC ACID EFFLUX PUMP SUBUNIT-RELATED"/>
    <property type="match status" value="1"/>
</dbReference>
<keyword evidence="11" id="KW-1185">Reference proteome</keyword>
<dbReference type="Pfam" id="PF12805">
    <property type="entry name" value="FUSC-like"/>
    <property type="match status" value="1"/>
</dbReference>
<evidence type="ECO:0000259" key="8">
    <source>
        <dbReference type="Pfam" id="PF12805"/>
    </source>
</evidence>
<reference evidence="10 11" key="1">
    <citation type="submission" date="2022-01" db="EMBL/GenBank/DDBJ databases">
        <title>Whole genome-based taxonomy of the Shewanellaceae.</title>
        <authorList>
            <person name="Martin-Rodriguez A.J."/>
        </authorList>
    </citation>
    <scope>NUCLEOTIDE SEQUENCE [LARGE SCALE GENOMIC DNA]</scope>
    <source>
        <strain evidence="10 11">DSM 21332</strain>
    </source>
</reference>
<gene>
    <name evidence="10" type="ORF">L2725_19545</name>
</gene>
<accession>A0ABT0NBU5</accession>
<feature type="transmembrane region" description="Helical" evidence="7">
    <location>
        <begin position="515"/>
        <end position="533"/>
    </location>
</feature>
<evidence type="ECO:0000256" key="4">
    <source>
        <dbReference type="ARBA" id="ARBA00022989"/>
    </source>
</evidence>
<evidence type="ECO:0000259" key="9">
    <source>
        <dbReference type="Pfam" id="PF13515"/>
    </source>
</evidence>
<evidence type="ECO:0000256" key="5">
    <source>
        <dbReference type="ARBA" id="ARBA00023136"/>
    </source>
</evidence>
<feature type="domain" description="Integral membrane bound transporter" evidence="9">
    <location>
        <begin position="405"/>
        <end position="526"/>
    </location>
</feature>
<evidence type="ECO:0000256" key="7">
    <source>
        <dbReference type="SAM" id="Phobius"/>
    </source>
</evidence>
<keyword evidence="5 7" id="KW-0472">Membrane</keyword>